<feature type="compositionally biased region" description="Acidic residues" evidence="1">
    <location>
        <begin position="445"/>
        <end position="454"/>
    </location>
</feature>
<protein>
    <recommendedName>
        <fullName evidence="4">ADP-ribosylglycohydrolase</fullName>
    </recommendedName>
</protein>
<sequence length="480" mass="52235">MNATTGNEAHDNTENVDWAALAPEGGERIPELLEQVATSDSALSDLHDIIHFPAPGHRAAPRAVDRLVDIATDEATQPADRWRPLSLLLELVSAHAEDRFPQHRDLDQWRDEVAWAISNDAEKVRAQYRTWMEEAPDEQHHHRMRNRLAVMEADDGAELLRAELETYEAVLARVPDLVTLLHGGANRGGLDRAGEWVSYLLGFLPGDAERISAEITGASQVLLAKDLRPAPKAPTSMREVMTQGLDSGEPLPAELFALGLVADPSDVDTTVGLVHQMAGGNLYNSFAASVALVLIHGENTPREGLRRIGRGGGTSMGYEGLFNESWPHCGNRSPQVLGFLALGRAGDRARRLRLDILPGLIKGEEESRALVTGAGLEIVLGPRSRGYTVEEHAQADYDEETLKVLWAIAELPASAWQDEEFTATLSAWALPDNAEEFCALVGVEPETETGEETEAAAPQRQQPQQQAPTGLLGRLFGGGR</sequence>
<accession>A0ABR9HL86</accession>
<name>A0ABR9HL86_9ACTN</name>
<comment type="caution">
    <text evidence="2">The sequence shown here is derived from an EMBL/GenBank/DDBJ whole genome shotgun (WGS) entry which is preliminary data.</text>
</comment>
<evidence type="ECO:0000313" key="2">
    <source>
        <dbReference type="EMBL" id="MBE1459615.1"/>
    </source>
</evidence>
<keyword evidence="3" id="KW-1185">Reference proteome</keyword>
<dbReference type="EMBL" id="JADBDY010000001">
    <property type="protein sequence ID" value="MBE1459615.1"/>
    <property type="molecule type" value="Genomic_DNA"/>
</dbReference>
<evidence type="ECO:0008006" key="4">
    <source>
        <dbReference type="Google" id="ProtNLM"/>
    </source>
</evidence>
<evidence type="ECO:0000256" key="1">
    <source>
        <dbReference type="SAM" id="MobiDB-lite"/>
    </source>
</evidence>
<feature type="compositionally biased region" description="Low complexity" evidence="1">
    <location>
        <begin position="455"/>
        <end position="474"/>
    </location>
</feature>
<organism evidence="2 3">
    <name type="scientific">Nocardiopsis terrae</name>
    <dbReference type="NCBI Taxonomy" id="372655"/>
    <lineage>
        <taxon>Bacteria</taxon>
        <taxon>Bacillati</taxon>
        <taxon>Actinomycetota</taxon>
        <taxon>Actinomycetes</taxon>
        <taxon>Streptosporangiales</taxon>
        <taxon>Nocardiopsidaceae</taxon>
        <taxon>Nocardiopsis</taxon>
    </lineage>
</organism>
<reference evidence="2 3" key="1">
    <citation type="submission" date="2020-10" db="EMBL/GenBank/DDBJ databases">
        <title>Sequencing the genomes of 1000 actinobacteria strains.</title>
        <authorList>
            <person name="Klenk H.-P."/>
        </authorList>
    </citation>
    <scope>NUCLEOTIDE SEQUENCE [LARGE SCALE GENOMIC DNA]</scope>
    <source>
        <strain evidence="2 3">DSM 45157</strain>
    </source>
</reference>
<dbReference type="Proteomes" id="UP000598217">
    <property type="component" value="Unassembled WGS sequence"/>
</dbReference>
<dbReference type="RefSeq" id="WP_191274903.1">
    <property type="nucleotide sequence ID" value="NZ_BMXJ01000008.1"/>
</dbReference>
<proteinExistence type="predicted"/>
<gene>
    <name evidence="2" type="ORF">H4W79_003829</name>
</gene>
<feature type="region of interest" description="Disordered" evidence="1">
    <location>
        <begin position="445"/>
        <end position="480"/>
    </location>
</feature>
<evidence type="ECO:0000313" key="3">
    <source>
        <dbReference type="Proteomes" id="UP000598217"/>
    </source>
</evidence>